<comment type="caution">
    <text evidence="4">The sequence shown here is derived from an EMBL/GenBank/DDBJ whole genome shotgun (WGS) entry which is preliminary data.</text>
</comment>
<evidence type="ECO:0000259" key="2">
    <source>
        <dbReference type="Pfam" id="PF20394"/>
    </source>
</evidence>
<feature type="domain" description="DUF6688" evidence="2">
    <location>
        <begin position="8"/>
        <end position="266"/>
    </location>
</feature>
<gene>
    <name evidence="4" type="ORF">H8R92_00485</name>
</gene>
<dbReference type="AlphaFoldDB" id="A0A8I0A3W3"/>
<keyword evidence="1" id="KW-0812">Transmembrane</keyword>
<evidence type="ECO:0000256" key="1">
    <source>
        <dbReference type="SAM" id="Phobius"/>
    </source>
</evidence>
<feature type="transmembrane region" description="Helical" evidence="1">
    <location>
        <begin position="95"/>
        <end position="118"/>
    </location>
</feature>
<dbReference type="InterPro" id="IPR056491">
    <property type="entry name" value="DUF6688_C"/>
</dbReference>
<feature type="transmembrane region" description="Helical" evidence="1">
    <location>
        <begin position="160"/>
        <end position="179"/>
    </location>
</feature>
<feature type="transmembrane region" description="Helical" evidence="1">
    <location>
        <begin position="6"/>
        <end position="30"/>
    </location>
</feature>
<reference evidence="4" key="1">
    <citation type="submission" date="2020-08" db="EMBL/GenBank/DDBJ databases">
        <title>Genome public.</title>
        <authorList>
            <person name="Liu C."/>
            <person name="Sun Q."/>
        </authorList>
    </citation>
    <scope>NUCLEOTIDE SEQUENCE</scope>
    <source>
        <strain evidence="4">NSJ-42</strain>
    </source>
</reference>
<evidence type="ECO:0000259" key="3">
    <source>
        <dbReference type="Pfam" id="PF23543"/>
    </source>
</evidence>
<keyword evidence="1" id="KW-0472">Membrane</keyword>
<dbReference type="InterPro" id="IPR046510">
    <property type="entry name" value="DUF6688_N"/>
</dbReference>
<feature type="domain" description="DUF6688" evidence="3">
    <location>
        <begin position="271"/>
        <end position="382"/>
    </location>
</feature>
<proteinExistence type="predicted"/>
<evidence type="ECO:0000313" key="5">
    <source>
        <dbReference type="Proteomes" id="UP000662088"/>
    </source>
</evidence>
<dbReference type="EMBL" id="JACOOQ010000001">
    <property type="protein sequence ID" value="MBC5638924.1"/>
    <property type="molecule type" value="Genomic_DNA"/>
</dbReference>
<dbReference type="Pfam" id="PF20394">
    <property type="entry name" value="DUF6688"/>
    <property type="match status" value="1"/>
</dbReference>
<accession>A0A8I0A3W3</accession>
<dbReference type="Pfam" id="PF23543">
    <property type="entry name" value="DUF6688_C"/>
    <property type="match status" value="1"/>
</dbReference>
<dbReference type="RefSeq" id="WP_186834382.1">
    <property type="nucleotide sequence ID" value="NZ_JACOOQ010000001.1"/>
</dbReference>
<name>A0A8I0A3W3_9CLOT</name>
<feature type="transmembrane region" description="Helical" evidence="1">
    <location>
        <begin position="125"/>
        <end position="145"/>
    </location>
</feature>
<dbReference type="Proteomes" id="UP000662088">
    <property type="component" value="Unassembled WGS sequence"/>
</dbReference>
<feature type="transmembrane region" description="Helical" evidence="1">
    <location>
        <begin position="50"/>
        <end position="75"/>
    </location>
</feature>
<organism evidence="4 5">
    <name type="scientific">Clostridium lentum</name>
    <dbReference type="NCBI Taxonomy" id="2763037"/>
    <lineage>
        <taxon>Bacteria</taxon>
        <taxon>Bacillati</taxon>
        <taxon>Bacillota</taxon>
        <taxon>Clostridia</taxon>
        <taxon>Eubacteriales</taxon>
        <taxon>Clostridiaceae</taxon>
        <taxon>Clostridium</taxon>
    </lineage>
</organism>
<keyword evidence="5" id="KW-1185">Reference proteome</keyword>
<feature type="transmembrane region" description="Helical" evidence="1">
    <location>
        <begin position="217"/>
        <end position="238"/>
    </location>
</feature>
<protein>
    <submittedName>
        <fullName evidence="4">Uncharacterized protein</fullName>
    </submittedName>
</protein>
<keyword evidence="1" id="KW-1133">Transmembrane helix</keyword>
<sequence length="386" mass="45102">MVWRVLFYLYVIAAFSVPVFWIYKLIQSFFGKRGIFISKKFILNNEKVEVFYSFIVIALSSFNLLCISSLIDTGIPLERYELNGQYLNSYTPLSFQHILTFAVLFILGLLVYFILINFNGKMAPLLYVISCSILLINIALNVIYFTHTFKVNDWEFTSSYIIKALGRHLIYLSMMYVVLLKQSMDKVRSVEGEKNKIYKNVLVNKLYRIFIKYETNVGFWTLFIFPVLLAIQLFLVLFGQKPDSFIQVFLDTSTYNYSKVIPPDPVILPGDGHYLCTVAARGHENLVKPLRSGIRHGKRITVNRQLMVANAFENILEEYTPTIHKIIRYIYDKYGYPLSKHINTKFSADIVYILMKPLEWIFLVVLYCVDNNPENRINIQYSELRN</sequence>
<evidence type="ECO:0000313" key="4">
    <source>
        <dbReference type="EMBL" id="MBC5638924.1"/>
    </source>
</evidence>